<name>A0A813BVI3_9DINO</name>
<evidence type="ECO:0000313" key="3">
    <source>
        <dbReference type="Proteomes" id="UP000601435"/>
    </source>
</evidence>
<dbReference type="EMBL" id="CAJNJA010077141">
    <property type="protein sequence ID" value="CAE7919404.1"/>
    <property type="molecule type" value="Genomic_DNA"/>
</dbReference>
<protein>
    <submittedName>
        <fullName evidence="2">Uncharacterized protein</fullName>
    </submittedName>
</protein>
<organism evidence="2 3">
    <name type="scientific">Symbiodinium necroappetens</name>
    <dbReference type="NCBI Taxonomy" id="1628268"/>
    <lineage>
        <taxon>Eukaryota</taxon>
        <taxon>Sar</taxon>
        <taxon>Alveolata</taxon>
        <taxon>Dinophyceae</taxon>
        <taxon>Suessiales</taxon>
        <taxon>Symbiodiniaceae</taxon>
        <taxon>Symbiodinium</taxon>
    </lineage>
</organism>
<gene>
    <name evidence="2" type="ORF">SNEC2469_LOCUS31619</name>
</gene>
<accession>A0A813BVI3</accession>
<dbReference type="AlphaFoldDB" id="A0A813BVI3"/>
<comment type="caution">
    <text evidence="2">The sequence shown here is derived from an EMBL/GenBank/DDBJ whole genome shotgun (WGS) entry which is preliminary data.</text>
</comment>
<feature type="compositionally biased region" description="Basic and acidic residues" evidence="1">
    <location>
        <begin position="102"/>
        <end position="118"/>
    </location>
</feature>
<keyword evidence="3" id="KW-1185">Reference proteome</keyword>
<dbReference type="Proteomes" id="UP000601435">
    <property type="component" value="Unassembled WGS sequence"/>
</dbReference>
<dbReference type="OrthoDB" id="408584at2759"/>
<sequence length="127" mass="14314">MPMCEPENTEISRTIEKELLNQVDESWALQRKKALKDLYVGNPPPVGRTCAVERPVTPKWLFRGHQYHGIKTKEERDHRVLNELAAERVAQAKQLPSGPGSRTEEELSESRATQRKDPPPGFGGGTQ</sequence>
<reference evidence="2" key="1">
    <citation type="submission" date="2021-02" db="EMBL/GenBank/DDBJ databases">
        <authorList>
            <person name="Dougan E. K."/>
            <person name="Rhodes N."/>
            <person name="Thang M."/>
            <person name="Chan C."/>
        </authorList>
    </citation>
    <scope>NUCLEOTIDE SEQUENCE</scope>
</reference>
<feature type="region of interest" description="Disordered" evidence="1">
    <location>
        <begin position="87"/>
        <end position="127"/>
    </location>
</feature>
<evidence type="ECO:0000313" key="2">
    <source>
        <dbReference type="EMBL" id="CAE7919404.1"/>
    </source>
</evidence>
<proteinExistence type="predicted"/>
<evidence type="ECO:0000256" key="1">
    <source>
        <dbReference type="SAM" id="MobiDB-lite"/>
    </source>
</evidence>